<evidence type="ECO:0000259" key="5">
    <source>
        <dbReference type="PROSITE" id="PS50931"/>
    </source>
</evidence>
<dbReference type="Gene3D" id="3.40.190.290">
    <property type="match status" value="1"/>
</dbReference>
<dbReference type="Pfam" id="PF03466">
    <property type="entry name" value="LysR_substrate"/>
    <property type="match status" value="1"/>
</dbReference>
<dbReference type="InterPro" id="IPR036388">
    <property type="entry name" value="WH-like_DNA-bd_sf"/>
</dbReference>
<dbReference type="InterPro" id="IPR036390">
    <property type="entry name" value="WH_DNA-bd_sf"/>
</dbReference>
<dbReference type="InterPro" id="IPR000847">
    <property type="entry name" value="LysR_HTH_N"/>
</dbReference>
<dbReference type="EMBL" id="CP059319">
    <property type="protein sequence ID" value="QTH23878.1"/>
    <property type="molecule type" value="Genomic_DNA"/>
</dbReference>
<dbReference type="GO" id="GO:0043565">
    <property type="term" value="F:sequence-specific DNA binding"/>
    <property type="evidence" value="ECO:0007669"/>
    <property type="project" value="TreeGrafter"/>
</dbReference>
<dbReference type="PROSITE" id="PS50931">
    <property type="entry name" value="HTH_LYSR"/>
    <property type="match status" value="1"/>
</dbReference>
<dbReference type="Proteomes" id="UP000664914">
    <property type="component" value="Chromosome"/>
</dbReference>
<dbReference type="InterPro" id="IPR005119">
    <property type="entry name" value="LysR_subst-bd"/>
</dbReference>
<proteinExistence type="inferred from homology"/>
<dbReference type="GO" id="GO:0003700">
    <property type="term" value="F:DNA-binding transcription factor activity"/>
    <property type="evidence" value="ECO:0007669"/>
    <property type="project" value="InterPro"/>
</dbReference>
<dbReference type="RefSeq" id="WP_012050443.1">
    <property type="nucleotide sequence ID" value="NZ_CP059319.1"/>
</dbReference>
<evidence type="ECO:0000256" key="2">
    <source>
        <dbReference type="ARBA" id="ARBA00023015"/>
    </source>
</evidence>
<reference evidence="6" key="2">
    <citation type="submission" date="2021-04" db="EMBL/GenBank/DDBJ databases">
        <title>Isolation and genomic analysis of the ibuprofen-degrading bacterium Sphingomonas strain MPO218.</title>
        <authorList>
            <person name="Aulestia M."/>
            <person name="Flores A."/>
            <person name="Mangas E.L."/>
            <person name="Perez-Pulido A.J."/>
            <person name="Santero E."/>
            <person name="Camacho E.M."/>
        </authorList>
    </citation>
    <scope>NUCLEOTIDE SEQUENCE</scope>
    <source>
        <strain evidence="6">MPO218</strain>
    </source>
</reference>
<dbReference type="InterPro" id="IPR058163">
    <property type="entry name" value="LysR-type_TF_proteobact-type"/>
</dbReference>
<dbReference type="OMA" id="RTTHAMK"/>
<name>A0A975HFX6_9SPHN</name>
<dbReference type="Gene3D" id="1.10.10.10">
    <property type="entry name" value="Winged helix-like DNA-binding domain superfamily/Winged helix DNA-binding domain"/>
    <property type="match status" value="1"/>
</dbReference>
<gene>
    <name evidence="6" type="ORF">HRJ34_10410</name>
</gene>
<accession>A0A975HFX6</accession>
<dbReference type="AlphaFoldDB" id="A0A975HFX6"/>
<keyword evidence="3" id="KW-0238">DNA-binding</keyword>
<evidence type="ECO:0000256" key="4">
    <source>
        <dbReference type="ARBA" id="ARBA00023163"/>
    </source>
</evidence>
<dbReference type="CDD" id="cd08422">
    <property type="entry name" value="PBP2_CrgA_like"/>
    <property type="match status" value="1"/>
</dbReference>
<dbReference type="PANTHER" id="PTHR30537:SF5">
    <property type="entry name" value="HTH-TYPE TRANSCRIPTIONAL ACTIVATOR TTDR-RELATED"/>
    <property type="match status" value="1"/>
</dbReference>
<organism evidence="6 7">
    <name type="scientific">Rhizorhabdus wittichii</name>
    <dbReference type="NCBI Taxonomy" id="160791"/>
    <lineage>
        <taxon>Bacteria</taxon>
        <taxon>Pseudomonadati</taxon>
        <taxon>Pseudomonadota</taxon>
        <taxon>Alphaproteobacteria</taxon>
        <taxon>Sphingomonadales</taxon>
        <taxon>Sphingomonadaceae</taxon>
        <taxon>Rhizorhabdus</taxon>
    </lineage>
</organism>
<keyword evidence="4" id="KW-0804">Transcription</keyword>
<evidence type="ECO:0000256" key="1">
    <source>
        <dbReference type="ARBA" id="ARBA00009437"/>
    </source>
</evidence>
<sequence>MKGDVKNIYRSMLDNLSALRAFVAVVEAGSFSEAGYRLNVMPSTISKHVSFLEEKIHGQLIVRSTKHLSVSELGRRFYDRCLIILKEVEETEAEMLEYQMEPQGKLRITMGPSFAGYHLPRLIPSFLERYPKISLDFRVTPELVDLIDHSIDVAVRISSNLEPGLIAVKLAPNIRSVCVSPAYVEKFGMPAEPRDLESHNCLLTNEASSTAKWRLLQDGVENVVHVSGNLVVNHGDIYKQAILDGVGIGHLSRYLVYQEINDGRLIELFPDRGVINSFIYVVYPQRRNLPLKTRVFIDHLRDAFRGTPEWMA</sequence>
<evidence type="ECO:0000313" key="6">
    <source>
        <dbReference type="EMBL" id="QTH23878.1"/>
    </source>
</evidence>
<dbReference type="SUPFAM" id="SSF46785">
    <property type="entry name" value="Winged helix' DNA-binding domain"/>
    <property type="match status" value="1"/>
</dbReference>
<dbReference type="PANTHER" id="PTHR30537">
    <property type="entry name" value="HTH-TYPE TRANSCRIPTIONAL REGULATOR"/>
    <property type="match status" value="1"/>
</dbReference>
<feature type="domain" description="HTH lysR-type" evidence="5">
    <location>
        <begin position="14"/>
        <end position="71"/>
    </location>
</feature>
<dbReference type="SUPFAM" id="SSF53850">
    <property type="entry name" value="Periplasmic binding protein-like II"/>
    <property type="match status" value="1"/>
</dbReference>
<dbReference type="Pfam" id="PF00126">
    <property type="entry name" value="HTH_1"/>
    <property type="match status" value="1"/>
</dbReference>
<protein>
    <submittedName>
        <fullName evidence="6">LysR family transcriptional regulator</fullName>
    </submittedName>
</protein>
<evidence type="ECO:0000256" key="3">
    <source>
        <dbReference type="ARBA" id="ARBA00023125"/>
    </source>
</evidence>
<comment type="similarity">
    <text evidence="1">Belongs to the LysR transcriptional regulatory family.</text>
</comment>
<evidence type="ECO:0000313" key="7">
    <source>
        <dbReference type="Proteomes" id="UP000664914"/>
    </source>
</evidence>
<keyword evidence="2" id="KW-0805">Transcription regulation</keyword>
<dbReference type="GO" id="GO:0006351">
    <property type="term" value="P:DNA-templated transcription"/>
    <property type="evidence" value="ECO:0007669"/>
    <property type="project" value="TreeGrafter"/>
</dbReference>
<reference evidence="6" key="1">
    <citation type="submission" date="2020-07" db="EMBL/GenBank/DDBJ databases">
        <authorList>
            <person name="Camacho E."/>
        </authorList>
    </citation>
    <scope>NUCLEOTIDE SEQUENCE</scope>
    <source>
        <strain evidence="6">MPO218</strain>
    </source>
</reference>